<accession>A0A0C3F7Y8</accession>
<evidence type="ECO:0008006" key="9">
    <source>
        <dbReference type="Google" id="ProtNLM"/>
    </source>
</evidence>
<name>A0A0C3F7Y8_PILCF</name>
<dbReference type="HOGENOM" id="CLU_004495_2_3_1"/>
<feature type="transmembrane region" description="Helical" evidence="6">
    <location>
        <begin position="267"/>
        <end position="288"/>
    </location>
</feature>
<comment type="subcellular location">
    <subcellularLocation>
        <location evidence="1">Membrane</location>
        <topology evidence="1">Multi-pass membrane protein</topology>
    </subcellularLocation>
</comment>
<dbReference type="STRING" id="765440.A0A0C3F7Y8"/>
<dbReference type="PANTHER" id="PTHR45649:SF14">
    <property type="entry name" value="GABA PERMEASE"/>
    <property type="match status" value="1"/>
</dbReference>
<dbReference type="InParanoid" id="A0A0C3F7Y8"/>
<dbReference type="InterPro" id="IPR004840">
    <property type="entry name" value="Amino_acid_permease_CS"/>
</dbReference>
<keyword evidence="3 6" id="KW-0812">Transmembrane</keyword>
<gene>
    <name evidence="7" type="ORF">PILCRDRAFT_822036</name>
</gene>
<dbReference type="PROSITE" id="PS00218">
    <property type="entry name" value="AMINO_ACID_PERMEASE_1"/>
    <property type="match status" value="1"/>
</dbReference>
<protein>
    <recommendedName>
        <fullName evidence="9">Amino acid permease/ SLC12A domain-containing protein</fullName>
    </recommendedName>
</protein>
<feature type="transmembrane region" description="Helical" evidence="6">
    <location>
        <begin position="138"/>
        <end position="161"/>
    </location>
</feature>
<dbReference type="Proteomes" id="UP000054166">
    <property type="component" value="Unassembled WGS sequence"/>
</dbReference>
<dbReference type="OrthoDB" id="3900342at2759"/>
<feature type="transmembrane region" description="Helical" evidence="6">
    <location>
        <begin position="60"/>
        <end position="79"/>
    </location>
</feature>
<organism evidence="7 8">
    <name type="scientific">Piloderma croceum (strain F 1598)</name>
    <dbReference type="NCBI Taxonomy" id="765440"/>
    <lineage>
        <taxon>Eukaryota</taxon>
        <taxon>Fungi</taxon>
        <taxon>Dikarya</taxon>
        <taxon>Basidiomycota</taxon>
        <taxon>Agaricomycotina</taxon>
        <taxon>Agaricomycetes</taxon>
        <taxon>Agaricomycetidae</taxon>
        <taxon>Atheliales</taxon>
        <taxon>Atheliaceae</taxon>
        <taxon>Piloderma</taxon>
    </lineage>
</organism>
<evidence type="ECO:0000256" key="4">
    <source>
        <dbReference type="ARBA" id="ARBA00022989"/>
    </source>
</evidence>
<dbReference type="GO" id="GO:0006865">
    <property type="term" value="P:amino acid transport"/>
    <property type="evidence" value="ECO:0007669"/>
    <property type="project" value="InterPro"/>
</dbReference>
<feature type="transmembrane region" description="Helical" evidence="6">
    <location>
        <begin position="347"/>
        <end position="370"/>
    </location>
</feature>
<evidence type="ECO:0000256" key="3">
    <source>
        <dbReference type="ARBA" id="ARBA00022692"/>
    </source>
</evidence>
<evidence type="ECO:0000256" key="2">
    <source>
        <dbReference type="ARBA" id="ARBA00022448"/>
    </source>
</evidence>
<feature type="transmembrane region" description="Helical" evidence="6">
    <location>
        <begin position="321"/>
        <end position="341"/>
    </location>
</feature>
<evidence type="ECO:0000313" key="8">
    <source>
        <dbReference type="Proteomes" id="UP000054166"/>
    </source>
</evidence>
<feature type="transmembrane region" description="Helical" evidence="6">
    <location>
        <begin position="110"/>
        <end position="131"/>
    </location>
</feature>
<dbReference type="Gene3D" id="1.20.1740.10">
    <property type="entry name" value="Amino acid/polyamine transporter I"/>
    <property type="match status" value="1"/>
</dbReference>
<feature type="transmembrane region" description="Helical" evidence="6">
    <location>
        <begin position="181"/>
        <end position="205"/>
    </location>
</feature>
<keyword evidence="2" id="KW-0813">Transport</keyword>
<sequence length="491" mass="52677">MSASMSVALPSGGPTAVIWGIVVSGIGSLAMAASLAEICSAYPVASGQYFWTSVLAPPGWGRSLSYICGWITVSAWVALVATAGSLAGQLITGIIAILHASYVVQRWHIFLVYLIYTMGAFLLNCFAVRLLPLVDRTALLWSLLGFGVISITLLATASPNYESADFVFRGFQNQTGWSSNGVAWILGLLQSTFGLTGFDAVAHICEEIPHPAKNVPIAMIAAVIIGTVTSFVFLVICMFCLNDIDAVITSPFGALLSIFYQATNNKAGAVCLLIFPVISMAFAAQGILTTSSRMTYAFARDHGLPFPKTFSSVNPTLQVPVPALILSTTFVVIFGCIYLGSSSALNAILSSSVILLNCSYIMPIAILIFGGRRRLQYGPFQMGVWGPIANWVGLIFGVFTTVFFLFPPDQPVTGNNMNYACVVVAVVIILATATWFGHARTEYRTPEAPEMMTVDFEHANGELKQTVAEKSLKIDGVKESNQETFVVESET</sequence>
<evidence type="ECO:0000256" key="1">
    <source>
        <dbReference type="ARBA" id="ARBA00004141"/>
    </source>
</evidence>
<feature type="transmembrane region" description="Helical" evidence="6">
    <location>
        <begin position="217"/>
        <end position="241"/>
    </location>
</feature>
<dbReference type="PANTHER" id="PTHR45649">
    <property type="entry name" value="AMINO-ACID PERMEASE BAT1"/>
    <property type="match status" value="1"/>
</dbReference>
<dbReference type="AlphaFoldDB" id="A0A0C3F7Y8"/>
<evidence type="ECO:0000313" key="7">
    <source>
        <dbReference type="EMBL" id="KIM80770.1"/>
    </source>
</evidence>
<keyword evidence="8" id="KW-1185">Reference proteome</keyword>
<dbReference type="EMBL" id="KN833002">
    <property type="protein sequence ID" value="KIM80770.1"/>
    <property type="molecule type" value="Genomic_DNA"/>
</dbReference>
<proteinExistence type="predicted"/>
<keyword evidence="4 6" id="KW-1133">Transmembrane helix</keyword>
<evidence type="ECO:0000256" key="6">
    <source>
        <dbReference type="SAM" id="Phobius"/>
    </source>
</evidence>
<dbReference type="Pfam" id="PF13520">
    <property type="entry name" value="AA_permease_2"/>
    <property type="match status" value="1"/>
</dbReference>
<feature type="transmembrane region" description="Helical" evidence="6">
    <location>
        <begin position="382"/>
        <end position="405"/>
    </location>
</feature>
<dbReference type="PIRSF" id="PIRSF006060">
    <property type="entry name" value="AA_transporter"/>
    <property type="match status" value="1"/>
</dbReference>
<dbReference type="GO" id="GO:0022857">
    <property type="term" value="F:transmembrane transporter activity"/>
    <property type="evidence" value="ECO:0007669"/>
    <property type="project" value="InterPro"/>
</dbReference>
<reference evidence="7 8" key="1">
    <citation type="submission" date="2014-04" db="EMBL/GenBank/DDBJ databases">
        <authorList>
            <consortium name="DOE Joint Genome Institute"/>
            <person name="Kuo A."/>
            <person name="Tarkka M."/>
            <person name="Buscot F."/>
            <person name="Kohler A."/>
            <person name="Nagy L.G."/>
            <person name="Floudas D."/>
            <person name="Copeland A."/>
            <person name="Barry K.W."/>
            <person name="Cichocki N."/>
            <person name="Veneault-Fourrey C."/>
            <person name="LaButti K."/>
            <person name="Lindquist E.A."/>
            <person name="Lipzen A."/>
            <person name="Lundell T."/>
            <person name="Morin E."/>
            <person name="Murat C."/>
            <person name="Sun H."/>
            <person name="Tunlid A."/>
            <person name="Henrissat B."/>
            <person name="Grigoriev I.V."/>
            <person name="Hibbett D.S."/>
            <person name="Martin F."/>
            <person name="Nordberg H.P."/>
            <person name="Cantor M.N."/>
            <person name="Hua S.X."/>
        </authorList>
    </citation>
    <scope>NUCLEOTIDE SEQUENCE [LARGE SCALE GENOMIC DNA]</scope>
    <source>
        <strain evidence="7 8">F 1598</strain>
    </source>
</reference>
<dbReference type="InterPro" id="IPR002293">
    <property type="entry name" value="AA/rel_permease1"/>
</dbReference>
<feature type="transmembrane region" description="Helical" evidence="6">
    <location>
        <begin position="86"/>
        <end position="104"/>
    </location>
</feature>
<dbReference type="GO" id="GO:0016020">
    <property type="term" value="C:membrane"/>
    <property type="evidence" value="ECO:0007669"/>
    <property type="project" value="UniProtKB-SubCell"/>
</dbReference>
<evidence type="ECO:0000256" key="5">
    <source>
        <dbReference type="ARBA" id="ARBA00023136"/>
    </source>
</evidence>
<keyword evidence="5 6" id="KW-0472">Membrane</keyword>
<feature type="transmembrane region" description="Helical" evidence="6">
    <location>
        <begin position="417"/>
        <end position="436"/>
    </location>
</feature>
<reference evidence="8" key="2">
    <citation type="submission" date="2015-01" db="EMBL/GenBank/DDBJ databases">
        <title>Evolutionary Origins and Diversification of the Mycorrhizal Mutualists.</title>
        <authorList>
            <consortium name="DOE Joint Genome Institute"/>
            <consortium name="Mycorrhizal Genomics Consortium"/>
            <person name="Kohler A."/>
            <person name="Kuo A."/>
            <person name="Nagy L.G."/>
            <person name="Floudas D."/>
            <person name="Copeland A."/>
            <person name="Barry K.W."/>
            <person name="Cichocki N."/>
            <person name="Veneault-Fourrey C."/>
            <person name="LaButti K."/>
            <person name="Lindquist E.A."/>
            <person name="Lipzen A."/>
            <person name="Lundell T."/>
            <person name="Morin E."/>
            <person name="Murat C."/>
            <person name="Riley R."/>
            <person name="Ohm R."/>
            <person name="Sun H."/>
            <person name="Tunlid A."/>
            <person name="Henrissat B."/>
            <person name="Grigoriev I.V."/>
            <person name="Hibbett D.S."/>
            <person name="Martin F."/>
        </authorList>
    </citation>
    <scope>NUCLEOTIDE SEQUENCE [LARGE SCALE GENOMIC DNA]</scope>
    <source>
        <strain evidence="8">F 1598</strain>
    </source>
</reference>